<keyword evidence="2" id="KW-0966">Cell projection</keyword>
<protein>
    <submittedName>
        <fullName evidence="2">Flagellar protein FlgN</fullName>
    </submittedName>
</protein>
<keyword evidence="2" id="KW-0969">Cilium</keyword>
<dbReference type="Proteomes" id="UP000281813">
    <property type="component" value="Unassembled WGS sequence"/>
</dbReference>
<dbReference type="SUPFAM" id="SSF140566">
    <property type="entry name" value="FlgN-like"/>
    <property type="match status" value="1"/>
</dbReference>
<dbReference type="Gene3D" id="1.20.58.300">
    <property type="entry name" value="FlgN-like"/>
    <property type="match status" value="1"/>
</dbReference>
<dbReference type="EMBL" id="RBZO01000002">
    <property type="protein sequence ID" value="RKQ18216.1"/>
    <property type="molecule type" value="Genomic_DNA"/>
</dbReference>
<proteinExistence type="predicted"/>
<comment type="caution">
    <text evidence="2">The sequence shown here is derived from an EMBL/GenBank/DDBJ whole genome shotgun (WGS) entry which is preliminary data.</text>
</comment>
<dbReference type="AlphaFoldDB" id="A0A494Z7C0"/>
<dbReference type="RefSeq" id="WP_121128170.1">
    <property type="nucleotide sequence ID" value="NZ_JBHUFK010000006.1"/>
</dbReference>
<dbReference type="Pfam" id="PF05130">
    <property type="entry name" value="FlgN"/>
    <property type="match status" value="1"/>
</dbReference>
<dbReference type="GO" id="GO:0044780">
    <property type="term" value="P:bacterial-type flagellum assembly"/>
    <property type="evidence" value="ECO:0007669"/>
    <property type="project" value="InterPro"/>
</dbReference>
<dbReference type="OrthoDB" id="2381500at2"/>
<gene>
    <name evidence="2" type="ORF">D8M05_02080</name>
</gene>
<evidence type="ECO:0000313" key="3">
    <source>
        <dbReference type="Proteomes" id="UP000281813"/>
    </source>
</evidence>
<keyword evidence="2" id="KW-0282">Flagellum</keyword>
<accession>A0A494Z7C0</accession>
<evidence type="ECO:0000313" key="2">
    <source>
        <dbReference type="EMBL" id="RKQ18216.1"/>
    </source>
</evidence>
<dbReference type="InterPro" id="IPR036679">
    <property type="entry name" value="FlgN-like_sf"/>
</dbReference>
<keyword evidence="3" id="KW-1185">Reference proteome</keyword>
<dbReference type="InterPro" id="IPR007809">
    <property type="entry name" value="FlgN-like"/>
</dbReference>
<organism evidence="2 3">
    <name type="scientific">Oceanobacillus bengalensis</name>
    <dbReference type="NCBI Taxonomy" id="1435466"/>
    <lineage>
        <taxon>Bacteria</taxon>
        <taxon>Bacillati</taxon>
        <taxon>Bacillota</taxon>
        <taxon>Bacilli</taxon>
        <taxon>Bacillales</taxon>
        <taxon>Bacillaceae</taxon>
        <taxon>Oceanobacillus</taxon>
    </lineage>
</organism>
<sequence>MSVLPIIQSLEQLVLMHEELLNVSKEKTEVIKEGSVEKLQAILAKERKQIRKVEQVEDKRRVIVEEWFTSRNLSLEDMTISRILDGLEEEADKETIAAVTTKLTEVITALKQQEQLNQTLLNQSMQFVQLSLDVLQPSITKLNYGKQKNESERASRSIFDSQA</sequence>
<keyword evidence="1" id="KW-1005">Bacterial flagellum biogenesis</keyword>
<name>A0A494Z7C0_9BACI</name>
<evidence type="ECO:0000256" key="1">
    <source>
        <dbReference type="ARBA" id="ARBA00022795"/>
    </source>
</evidence>
<reference evidence="2 3" key="1">
    <citation type="journal article" date="2015" name="Antonie Van Leeuwenhoek">
        <title>Oceanobacillus bengalensis sp. nov., a bacterium isolated from seawater of the Bay of Bengal.</title>
        <authorList>
            <person name="Yongchang O."/>
            <person name="Xiang W."/>
            <person name="Wang G."/>
        </authorList>
    </citation>
    <scope>NUCLEOTIDE SEQUENCE [LARGE SCALE GENOMIC DNA]</scope>
    <source>
        <strain evidence="2 3">MCCC 1K00260</strain>
    </source>
</reference>